<evidence type="ECO:0000256" key="1">
    <source>
        <dbReference type="ARBA" id="ARBA00004141"/>
    </source>
</evidence>
<proteinExistence type="predicted"/>
<keyword evidence="2 5" id="KW-0812">Transmembrane</keyword>
<accession>A0A0M3HH35</accession>
<evidence type="ECO:0000256" key="3">
    <source>
        <dbReference type="ARBA" id="ARBA00022989"/>
    </source>
</evidence>
<protein>
    <submittedName>
        <fullName evidence="7">MARVEL domain-containing protein</fullName>
    </submittedName>
</protein>
<keyword evidence="3 5" id="KW-1133">Transmembrane helix</keyword>
<dbReference type="Proteomes" id="UP000036681">
    <property type="component" value="Unplaced"/>
</dbReference>
<keyword evidence="4 5" id="KW-0472">Membrane</keyword>
<reference evidence="7" key="1">
    <citation type="submission" date="2017-02" db="UniProtKB">
        <authorList>
            <consortium name="WormBaseParasite"/>
        </authorList>
    </citation>
    <scope>IDENTIFICATION</scope>
</reference>
<dbReference type="InterPro" id="IPR013604">
    <property type="entry name" value="7TM_chemorcpt"/>
</dbReference>
<dbReference type="AlphaFoldDB" id="A0A0M3HH35"/>
<evidence type="ECO:0000256" key="4">
    <source>
        <dbReference type="ARBA" id="ARBA00023136"/>
    </source>
</evidence>
<dbReference type="Pfam" id="PF08395">
    <property type="entry name" value="7tm_7"/>
    <property type="match status" value="1"/>
</dbReference>
<dbReference type="GO" id="GO:0050909">
    <property type="term" value="P:sensory perception of taste"/>
    <property type="evidence" value="ECO:0007669"/>
    <property type="project" value="InterPro"/>
</dbReference>
<name>A0A0M3HH35_ASCLU</name>
<evidence type="ECO:0000256" key="2">
    <source>
        <dbReference type="ARBA" id="ARBA00022692"/>
    </source>
</evidence>
<dbReference type="WBParaSite" id="ALUE_0000083001-mRNA-1">
    <property type="protein sequence ID" value="ALUE_0000083001-mRNA-1"/>
    <property type="gene ID" value="ALUE_0000083001"/>
</dbReference>
<sequence length="66" mass="7377">MLLIITFFQSIIEFFATRVNASPFSFTAGGFFTITRGIILTLLSATFSYFLILRGFSSDPDCGTHR</sequence>
<evidence type="ECO:0000313" key="6">
    <source>
        <dbReference type="Proteomes" id="UP000036681"/>
    </source>
</evidence>
<dbReference type="GO" id="GO:0016020">
    <property type="term" value="C:membrane"/>
    <property type="evidence" value="ECO:0007669"/>
    <property type="project" value="UniProtKB-SubCell"/>
</dbReference>
<keyword evidence="6" id="KW-1185">Reference proteome</keyword>
<feature type="transmembrane region" description="Helical" evidence="5">
    <location>
        <begin position="31"/>
        <end position="52"/>
    </location>
</feature>
<organism evidence="6 7">
    <name type="scientific">Ascaris lumbricoides</name>
    <name type="common">Giant roundworm</name>
    <dbReference type="NCBI Taxonomy" id="6252"/>
    <lineage>
        <taxon>Eukaryota</taxon>
        <taxon>Metazoa</taxon>
        <taxon>Ecdysozoa</taxon>
        <taxon>Nematoda</taxon>
        <taxon>Chromadorea</taxon>
        <taxon>Rhabditida</taxon>
        <taxon>Spirurina</taxon>
        <taxon>Ascaridomorpha</taxon>
        <taxon>Ascaridoidea</taxon>
        <taxon>Ascarididae</taxon>
        <taxon>Ascaris</taxon>
    </lineage>
</organism>
<comment type="subcellular location">
    <subcellularLocation>
        <location evidence="1">Membrane</location>
        <topology evidence="1">Multi-pass membrane protein</topology>
    </subcellularLocation>
</comment>
<evidence type="ECO:0000313" key="7">
    <source>
        <dbReference type="WBParaSite" id="ALUE_0000083001-mRNA-1"/>
    </source>
</evidence>
<evidence type="ECO:0000256" key="5">
    <source>
        <dbReference type="SAM" id="Phobius"/>
    </source>
</evidence>